<dbReference type="InterPro" id="IPR003767">
    <property type="entry name" value="Malate/L-lactate_DH-like"/>
</dbReference>
<dbReference type="InterPro" id="IPR043144">
    <property type="entry name" value="Mal/L-sulf/L-lact_DH-like_ah"/>
</dbReference>
<dbReference type="EMBL" id="JAAKZF010000007">
    <property type="protein sequence ID" value="NGO51178.1"/>
    <property type="molecule type" value="Genomic_DNA"/>
</dbReference>
<dbReference type="Pfam" id="PF02615">
    <property type="entry name" value="Ldh_2"/>
    <property type="match status" value="1"/>
</dbReference>
<dbReference type="Gene3D" id="1.10.1530.10">
    <property type="match status" value="1"/>
</dbReference>
<dbReference type="SUPFAM" id="SSF89733">
    <property type="entry name" value="L-sulfolactate dehydrogenase-like"/>
    <property type="match status" value="1"/>
</dbReference>
<name>A0A6G4WA12_9HYPH</name>
<dbReference type="GO" id="GO:0016491">
    <property type="term" value="F:oxidoreductase activity"/>
    <property type="evidence" value="ECO:0007669"/>
    <property type="project" value="UniProtKB-KW"/>
</dbReference>
<gene>
    <name evidence="3" type="ORF">G6N73_08275</name>
</gene>
<comment type="similarity">
    <text evidence="1">Belongs to the LDH2/MDH2 oxidoreductase family.</text>
</comment>
<protein>
    <submittedName>
        <fullName evidence="3">Ldh family oxidoreductase</fullName>
    </submittedName>
</protein>
<evidence type="ECO:0000313" key="3">
    <source>
        <dbReference type="EMBL" id="NGO51178.1"/>
    </source>
</evidence>
<evidence type="ECO:0000256" key="1">
    <source>
        <dbReference type="ARBA" id="ARBA00006056"/>
    </source>
</evidence>
<dbReference type="AlphaFoldDB" id="A0A6G4WA12"/>
<keyword evidence="4" id="KW-1185">Reference proteome</keyword>
<sequence length="334" mass="34259">MTIGMEEALALCENAARAAGANTEVAISLARSAVAAEAEGQASVGLAHFVDYLEALEAGRIDGHATPDITRPAGAIILSDARGGAAHPGFDRAFDDLVDTARKFGVAIFSQKNAFTCGALGYFAGRLAERGLVSIAATNGPALVAGAGGTKPVYCTNPLAFAAPAAGVPPLLIDQSSSATAFVNIRKAAHAGQSIPDGWALDAAGNPTTDASAAVKGALLAFGGSRGANIALIVEVLSAGLSGANWSLDAPPFATGSEGPGTGMFVLAIEPKFLDPDFEARLRSQMDRLSGEYGVHVPGRGKVAMRQKSRERGFAVPQPVYDEIARRADQLFLR</sequence>
<accession>A0A6G4WA12</accession>
<dbReference type="PANTHER" id="PTHR11091">
    <property type="entry name" value="OXIDOREDUCTASE-RELATED"/>
    <property type="match status" value="1"/>
</dbReference>
<keyword evidence="2" id="KW-0560">Oxidoreductase</keyword>
<evidence type="ECO:0000256" key="2">
    <source>
        <dbReference type="ARBA" id="ARBA00023002"/>
    </source>
</evidence>
<dbReference type="InterPro" id="IPR043143">
    <property type="entry name" value="Mal/L-sulf/L-lact_DH-like_NADP"/>
</dbReference>
<organism evidence="3 4">
    <name type="scientific">Allomesorhizobium camelthorni</name>
    <dbReference type="NCBI Taxonomy" id="475069"/>
    <lineage>
        <taxon>Bacteria</taxon>
        <taxon>Pseudomonadati</taxon>
        <taxon>Pseudomonadota</taxon>
        <taxon>Alphaproteobacteria</taxon>
        <taxon>Hyphomicrobiales</taxon>
        <taxon>Phyllobacteriaceae</taxon>
        <taxon>Allomesorhizobium</taxon>
    </lineage>
</organism>
<dbReference type="InterPro" id="IPR036111">
    <property type="entry name" value="Mal/L-sulfo/L-lacto_DH-like_sf"/>
</dbReference>
<dbReference type="Proteomes" id="UP001642900">
    <property type="component" value="Unassembled WGS sequence"/>
</dbReference>
<comment type="caution">
    <text evidence="3">The sequence shown here is derived from an EMBL/GenBank/DDBJ whole genome shotgun (WGS) entry which is preliminary data.</text>
</comment>
<evidence type="ECO:0000313" key="4">
    <source>
        <dbReference type="Proteomes" id="UP001642900"/>
    </source>
</evidence>
<dbReference type="Gene3D" id="3.30.1370.60">
    <property type="entry name" value="Hypothetical oxidoreductase yiak, domain 2"/>
    <property type="match status" value="1"/>
</dbReference>
<dbReference type="PANTHER" id="PTHR11091:SF0">
    <property type="entry name" value="MALATE DEHYDROGENASE"/>
    <property type="match status" value="1"/>
</dbReference>
<proteinExistence type="inferred from homology"/>
<reference evidence="3 4" key="1">
    <citation type="submission" date="2020-02" db="EMBL/GenBank/DDBJ databases">
        <title>Genome sequence of strain CCNWXJ40-4.</title>
        <authorList>
            <person name="Gao J."/>
            <person name="Sun J."/>
        </authorList>
    </citation>
    <scope>NUCLEOTIDE SEQUENCE [LARGE SCALE GENOMIC DNA]</scope>
    <source>
        <strain evidence="3 4">CCNWXJ 40-4</strain>
    </source>
</reference>